<gene>
    <name evidence="4" type="ORF">GCM10011611_26920</name>
</gene>
<feature type="chain" id="PRO_5035275355" description="Tetratricopeptide repeat protein" evidence="3">
    <location>
        <begin position="35"/>
        <end position="281"/>
    </location>
</feature>
<dbReference type="PANTHER" id="PTHR45586">
    <property type="entry name" value="TPR REPEAT-CONTAINING PROTEIN PA4667"/>
    <property type="match status" value="1"/>
</dbReference>
<dbReference type="AlphaFoldDB" id="A0A8J2YV84"/>
<protein>
    <recommendedName>
        <fullName evidence="6">Tetratricopeptide repeat protein</fullName>
    </recommendedName>
</protein>
<evidence type="ECO:0000256" key="1">
    <source>
        <dbReference type="ARBA" id="ARBA00022737"/>
    </source>
</evidence>
<sequence>MPHVPPISAPLFGRSTRRGAALALVLALGLAGCAAEPAPDRVPELTSNAEKARVSQQLAETARKGGDYAGAIDLYRKMLEAGGDPLIAHLGLADSLLAAGVLDKAAEEYTAAIAIAPNKPEPELGLGRLLLAGHRPAEALTAFDAALNKGGSRAAALNGRGLALDWQNDHAAAQQAYRDGLKDAPQDRVLHSNYGLSLALSGDYDGALSQLVPLAQDAQATVRNRQNLALVLGLKGDTEAARLVAQQDLGPDAVESNLKFYEAVRIASSGAAAGTTPPARE</sequence>
<dbReference type="EMBL" id="BMJQ01000006">
    <property type="protein sequence ID" value="GGF19588.1"/>
    <property type="molecule type" value="Genomic_DNA"/>
</dbReference>
<proteinExistence type="predicted"/>
<accession>A0A8J2YV84</accession>
<dbReference type="PANTHER" id="PTHR45586:SF1">
    <property type="entry name" value="LIPOPOLYSACCHARIDE ASSEMBLY PROTEIN B"/>
    <property type="match status" value="1"/>
</dbReference>
<reference evidence="4" key="1">
    <citation type="journal article" date="2014" name="Int. J. Syst. Evol. Microbiol.">
        <title>Complete genome sequence of Corynebacterium casei LMG S-19264T (=DSM 44701T), isolated from a smear-ripened cheese.</title>
        <authorList>
            <consortium name="US DOE Joint Genome Institute (JGI-PGF)"/>
            <person name="Walter F."/>
            <person name="Albersmeier A."/>
            <person name="Kalinowski J."/>
            <person name="Ruckert C."/>
        </authorList>
    </citation>
    <scope>NUCLEOTIDE SEQUENCE</scope>
    <source>
        <strain evidence="4">CGMCC 1.15725</strain>
    </source>
</reference>
<keyword evidence="2" id="KW-0802">TPR repeat</keyword>
<dbReference type="SMART" id="SM00028">
    <property type="entry name" value="TPR"/>
    <property type="match status" value="4"/>
</dbReference>
<reference evidence="4" key="2">
    <citation type="submission" date="2020-09" db="EMBL/GenBank/DDBJ databases">
        <authorList>
            <person name="Sun Q."/>
            <person name="Zhou Y."/>
        </authorList>
    </citation>
    <scope>NUCLEOTIDE SEQUENCE</scope>
    <source>
        <strain evidence="4">CGMCC 1.15725</strain>
    </source>
</reference>
<evidence type="ECO:0000313" key="4">
    <source>
        <dbReference type="EMBL" id="GGF19588.1"/>
    </source>
</evidence>
<dbReference type="Gene3D" id="1.25.40.10">
    <property type="entry name" value="Tetratricopeptide repeat domain"/>
    <property type="match status" value="1"/>
</dbReference>
<feature type="signal peptide" evidence="3">
    <location>
        <begin position="1"/>
        <end position="34"/>
    </location>
</feature>
<dbReference type="RefSeq" id="WP_189046485.1">
    <property type="nucleotide sequence ID" value="NZ_BMJQ01000006.1"/>
</dbReference>
<dbReference type="InterPro" id="IPR019734">
    <property type="entry name" value="TPR_rpt"/>
</dbReference>
<keyword evidence="5" id="KW-1185">Reference proteome</keyword>
<dbReference type="InterPro" id="IPR011990">
    <property type="entry name" value="TPR-like_helical_dom_sf"/>
</dbReference>
<dbReference type="Pfam" id="PF13432">
    <property type="entry name" value="TPR_16"/>
    <property type="match status" value="2"/>
</dbReference>
<evidence type="ECO:0000313" key="5">
    <source>
        <dbReference type="Proteomes" id="UP000646365"/>
    </source>
</evidence>
<organism evidence="4 5">
    <name type="scientific">Aliidongia dinghuensis</name>
    <dbReference type="NCBI Taxonomy" id="1867774"/>
    <lineage>
        <taxon>Bacteria</taxon>
        <taxon>Pseudomonadati</taxon>
        <taxon>Pseudomonadota</taxon>
        <taxon>Alphaproteobacteria</taxon>
        <taxon>Rhodospirillales</taxon>
        <taxon>Dongiaceae</taxon>
        <taxon>Aliidongia</taxon>
    </lineage>
</organism>
<evidence type="ECO:0000256" key="2">
    <source>
        <dbReference type="ARBA" id="ARBA00022803"/>
    </source>
</evidence>
<keyword evidence="1" id="KW-0677">Repeat</keyword>
<name>A0A8J2YV84_9PROT</name>
<evidence type="ECO:0008006" key="6">
    <source>
        <dbReference type="Google" id="ProtNLM"/>
    </source>
</evidence>
<dbReference type="InterPro" id="IPR051012">
    <property type="entry name" value="CellSynth/LPSAsmb/PSIAsmb"/>
</dbReference>
<keyword evidence="3" id="KW-0732">Signal</keyword>
<dbReference type="SUPFAM" id="SSF48452">
    <property type="entry name" value="TPR-like"/>
    <property type="match status" value="1"/>
</dbReference>
<evidence type="ECO:0000256" key="3">
    <source>
        <dbReference type="SAM" id="SignalP"/>
    </source>
</evidence>
<comment type="caution">
    <text evidence="4">The sequence shown here is derived from an EMBL/GenBank/DDBJ whole genome shotgun (WGS) entry which is preliminary data.</text>
</comment>
<dbReference type="Proteomes" id="UP000646365">
    <property type="component" value="Unassembled WGS sequence"/>
</dbReference>